<accession>A0A4Z1GHL2</accession>
<dbReference type="EMBL" id="PQXK01000189">
    <property type="protein sequence ID" value="TGO34619.1"/>
    <property type="molecule type" value="Genomic_DNA"/>
</dbReference>
<sequence length="1130" mass="116698">MSPINLVLRTAFILSCISTSFAAVCNDQTRASGDPSGEELAAFLNSQDQISQFCSVGVSGKTSGSVNLSDFRISFRRSDDSNSTLDHCTEALQNIISQCIEPSDPGTYGGSSTFENGETYTISNDLYPQAPVVSVNLEDRAVEDAAKARTHKTTAKPTTKTIKTTPKTTVAQATTSPKTTATTPKATPTSVTTSSKTIQTTLTTSKSSTSRTSLSSETPKSTLTSTGSKTTQTMPTTSKSSTSTIKTSIASETPKTTSIVTTSKSTTSSIISSKIPSPSSLSSSQTPTKQSDTSTNPNSNSHSPTSSSLSTLSSISSTKGSSTNPPTSTKPSPSNIPFFLSTTQLSTSSLEISSHIPELTSTSSQSTPTKSVSLETSSQKSTSQTDPSSSSSIPTSSLSTTSSLSSGTKIPISTSLTSTSNPLGPTPSSSPESLPATISSIPPESSKTTPATISELPSSADIHSSPSTKTSSISSLSSNSISKITPGPTAPSSSAVISSVFSEPTDSVVRSSNTIESNTIPSLITTSRSSSQSLASSSKPEITPSPSTPSSITSGAIPSTSVSVLTSQVISTETHIPSNPSEITPSPSPSTTITQVISTGPLTSSIEPEITPPSSESSVSRTISSSIISEAIPKSTSTEALTSSPSNPLSSEVTPSSPETEFTSQAISTGSLTSLVEPEITPSPSPFPSSSETSEPSKPTETSEPSESPDPIETSQPETPESNPTETAIPSSTSAPLSTSIASPGACTSTTGGNCSTCYHYSGSGDFSLSLSNSTTLQSRKLPPTIAGRISTTNLHSKISKRATGSFTSFDAANSCIFGSVDVPSIPANLIYEDASTLVSKAGPQTEYWYVLQDTPVNATTCPALGFTKVTDAALASQLINSNAVGYTKAGSGIGWKANAPNDSTILQSFFASRVNNSNCAAFKAMFDQPDTVNAGKSRLQTIWNALPSDIYPDYAGIDQKISTVKAQAFTGKLQQSYTNNDEKLAYISELAVAMAIINDDAIANLFQSTNLRIYKALLAIDAVISADAVIGATDSTTTTGIKADWASAYRIYLTSLLTTRSSTILSQVSSYLDNDLGPAARNDNVTLSDGTVSTTENSIGKGVDALLNAYPLATAFAFDQAKLLGLPSV</sequence>
<keyword evidence="4" id="KW-1185">Reference proteome</keyword>
<reference evidence="3 4" key="1">
    <citation type="submission" date="2017-12" db="EMBL/GenBank/DDBJ databases">
        <title>Comparative genomics of Botrytis spp.</title>
        <authorList>
            <person name="Valero-Jimenez C.A."/>
            <person name="Tapia P."/>
            <person name="Veloso J."/>
            <person name="Silva-Moreno E."/>
            <person name="Staats M."/>
            <person name="Valdes J.H."/>
            <person name="Van Kan J.A.L."/>
        </authorList>
    </citation>
    <scope>NUCLEOTIDE SEQUENCE [LARGE SCALE GENOMIC DNA]</scope>
    <source>
        <strain evidence="3 4">Bh0001</strain>
    </source>
</reference>
<organism evidence="3 4">
    <name type="scientific">Botrytis hyacinthi</name>
    <dbReference type="NCBI Taxonomy" id="278943"/>
    <lineage>
        <taxon>Eukaryota</taxon>
        <taxon>Fungi</taxon>
        <taxon>Dikarya</taxon>
        <taxon>Ascomycota</taxon>
        <taxon>Pezizomycotina</taxon>
        <taxon>Leotiomycetes</taxon>
        <taxon>Helotiales</taxon>
        <taxon>Sclerotiniaceae</taxon>
        <taxon>Botrytis</taxon>
    </lineage>
</organism>
<evidence type="ECO:0000256" key="1">
    <source>
        <dbReference type="SAM" id="MobiDB-lite"/>
    </source>
</evidence>
<evidence type="ECO:0000313" key="3">
    <source>
        <dbReference type="EMBL" id="TGO34619.1"/>
    </source>
</evidence>
<proteinExistence type="predicted"/>
<evidence type="ECO:0000313" key="4">
    <source>
        <dbReference type="Proteomes" id="UP000297814"/>
    </source>
</evidence>
<feature type="chain" id="PRO_5021194913" evidence="2">
    <location>
        <begin position="23"/>
        <end position="1130"/>
    </location>
</feature>
<feature type="compositionally biased region" description="Low complexity" evidence="1">
    <location>
        <begin position="155"/>
        <end position="339"/>
    </location>
</feature>
<protein>
    <submittedName>
        <fullName evidence="3">Uncharacterized protein</fullName>
    </submittedName>
</protein>
<feature type="compositionally biased region" description="Polar residues" evidence="1">
    <location>
        <begin position="636"/>
        <end position="647"/>
    </location>
</feature>
<feature type="region of interest" description="Disordered" evidence="1">
    <location>
        <begin position="356"/>
        <end position="495"/>
    </location>
</feature>
<feature type="compositionally biased region" description="Low complexity" evidence="1">
    <location>
        <begin position="648"/>
        <end position="664"/>
    </location>
</feature>
<name>A0A4Z1GHL2_9HELO</name>
<feature type="compositionally biased region" description="Polar residues" evidence="1">
    <location>
        <begin position="411"/>
        <end position="457"/>
    </location>
</feature>
<feature type="compositionally biased region" description="Low complexity" evidence="1">
    <location>
        <begin position="576"/>
        <end position="635"/>
    </location>
</feature>
<feature type="compositionally biased region" description="Low complexity" evidence="1">
    <location>
        <begin position="356"/>
        <end position="408"/>
    </location>
</feature>
<feature type="compositionally biased region" description="Low complexity" evidence="1">
    <location>
        <begin position="464"/>
        <end position="495"/>
    </location>
</feature>
<gene>
    <name evidence="3" type="ORF">BHYA_0189g00070</name>
</gene>
<evidence type="ECO:0000256" key="2">
    <source>
        <dbReference type="SAM" id="SignalP"/>
    </source>
</evidence>
<feature type="region of interest" description="Disordered" evidence="1">
    <location>
        <begin position="144"/>
        <end position="339"/>
    </location>
</feature>
<keyword evidence="2" id="KW-0732">Signal</keyword>
<feature type="compositionally biased region" description="Low complexity" evidence="1">
    <location>
        <begin position="522"/>
        <end position="557"/>
    </location>
</feature>
<comment type="caution">
    <text evidence="3">The sequence shown here is derived from an EMBL/GenBank/DDBJ whole genome shotgun (WGS) entry which is preliminary data.</text>
</comment>
<feature type="signal peptide" evidence="2">
    <location>
        <begin position="1"/>
        <end position="22"/>
    </location>
</feature>
<feature type="region of interest" description="Disordered" evidence="1">
    <location>
        <begin position="520"/>
        <end position="557"/>
    </location>
</feature>
<dbReference type="AlphaFoldDB" id="A0A4Z1GHL2"/>
<feature type="compositionally biased region" description="Low complexity" evidence="1">
    <location>
        <begin position="688"/>
        <end position="715"/>
    </location>
</feature>
<feature type="region of interest" description="Disordered" evidence="1">
    <location>
        <begin position="571"/>
        <end position="746"/>
    </location>
</feature>
<feature type="compositionally biased region" description="Polar residues" evidence="1">
    <location>
        <begin position="665"/>
        <end position="674"/>
    </location>
</feature>
<dbReference type="Proteomes" id="UP000297814">
    <property type="component" value="Unassembled WGS sequence"/>
</dbReference>
<feature type="compositionally biased region" description="Polar residues" evidence="1">
    <location>
        <begin position="716"/>
        <end position="742"/>
    </location>
</feature>